<keyword evidence="1" id="KW-0472">Membrane</keyword>
<dbReference type="EMBL" id="MNBE01000776">
    <property type="protein sequence ID" value="OKO89228.1"/>
    <property type="molecule type" value="Genomic_DNA"/>
</dbReference>
<keyword evidence="1" id="KW-1133">Transmembrane helix</keyword>
<dbReference type="InterPro" id="IPR036291">
    <property type="entry name" value="NAD(P)-bd_dom_sf"/>
</dbReference>
<evidence type="ECO:0000313" key="3">
    <source>
        <dbReference type="Proteomes" id="UP000186955"/>
    </source>
</evidence>
<gene>
    <name evidence="2" type="ORF">PENSUB_13863</name>
</gene>
<dbReference type="AlphaFoldDB" id="A0A1Q5SMK5"/>
<keyword evidence="1" id="KW-0812">Transmembrane</keyword>
<keyword evidence="3" id="KW-1185">Reference proteome</keyword>
<accession>A0A1Q5SMK5</accession>
<reference evidence="2 3" key="1">
    <citation type="submission" date="2016-10" db="EMBL/GenBank/DDBJ databases">
        <title>Genome sequence of the ascomycete fungus Penicillium subrubescens.</title>
        <authorList>
            <person name="De Vries R.P."/>
            <person name="Peng M."/>
            <person name="Dilokpimol A."/>
            <person name="Hilden K."/>
            <person name="Makela M.R."/>
            <person name="Grigoriev I."/>
            <person name="Riley R."/>
            <person name="Granchi Z."/>
        </authorList>
    </citation>
    <scope>NUCLEOTIDE SEQUENCE [LARGE SCALE GENOMIC DNA]</scope>
    <source>
        <strain evidence="2 3">CBS 132785</strain>
    </source>
</reference>
<feature type="transmembrane region" description="Helical" evidence="1">
    <location>
        <begin position="20"/>
        <end position="42"/>
    </location>
</feature>
<organism evidence="2 3">
    <name type="scientific">Penicillium subrubescens</name>
    <dbReference type="NCBI Taxonomy" id="1316194"/>
    <lineage>
        <taxon>Eukaryota</taxon>
        <taxon>Fungi</taxon>
        <taxon>Dikarya</taxon>
        <taxon>Ascomycota</taxon>
        <taxon>Pezizomycotina</taxon>
        <taxon>Eurotiomycetes</taxon>
        <taxon>Eurotiomycetidae</taxon>
        <taxon>Eurotiales</taxon>
        <taxon>Aspergillaceae</taxon>
        <taxon>Penicillium</taxon>
    </lineage>
</organism>
<evidence type="ECO:0000313" key="2">
    <source>
        <dbReference type="EMBL" id="OKO89228.1"/>
    </source>
</evidence>
<proteinExistence type="predicted"/>
<protein>
    <submittedName>
        <fullName evidence="2">Uncharacterized protein</fullName>
    </submittedName>
</protein>
<dbReference type="Gene3D" id="3.40.50.720">
    <property type="entry name" value="NAD(P)-binding Rossmann-like Domain"/>
    <property type="match status" value="1"/>
</dbReference>
<sequence>MAADWQKTADGIESHFQNNYLAYFVLVNALLEAMLSGSRVVLMTTSIRREAPAPRWEDINFAVKLMKADTTTNVQTYLSPEDVASWLQRKKEAGEDLPILLQQAPKSLSQASATIIRGLLDPMLAVEQISNVSLMLSEQSGAFLDNCEVLTLPYLDFPVGEESATALWKQSEVYVEAAGLTQVV</sequence>
<dbReference type="Proteomes" id="UP000186955">
    <property type="component" value="Unassembled WGS sequence"/>
</dbReference>
<name>A0A1Q5SMK5_9EURO</name>
<dbReference type="STRING" id="1316194.A0A1Q5SMK5"/>
<dbReference type="SUPFAM" id="SSF51735">
    <property type="entry name" value="NAD(P)-binding Rossmann-fold domains"/>
    <property type="match status" value="1"/>
</dbReference>
<evidence type="ECO:0000256" key="1">
    <source>
        <dbReference type="SAM" id="Phobius"/>
    </source>
</evidence>
<comment type="caution">
    <text evidence="2">The sequence shown here is derived from an EMBL/GenBank/DDBJ whole genome shotgun (WGS) entry which is preliminary data.</text>
</comment>